<dbReference type="EMBL" id="CP068570">
    <property type="protein sequence ID" value="QQZ51791.1"/>
    <property type="molecule type" value="Genomic_DNA"/>
</dbReference>
<accession>A0A974P5X6</accession>
<organism evidence="1">
    <name type="scientific">Phenylobacterium glaciei</name>
    <dbReference type="NCBI Taxonomy" id="2803784"/>
    <lineage>
        <taxon>Bacteria</taxon>
        <taxon>Pseudomonadati</taxon>
        <taxon>Pseudomonadota</taxon>
        <taxon>Alphaproteobacteria</taxon>
        <taxon>Caulobacterales</taxon>
        <taxon>Caulobacteraceae</taxon>
        <taxon>Phenylobacterium</taxon>
    </lineage>
</organism>
<evidence type="ECO:0000313" key="1">
    <source>
        <dbReference type="EMBL" id="QQZ51791.1"/>
    </source>
</evidence>
<gene>
    <name evidence="1" type="ORF">JKL49_13375</name>
</gene>
<proteinExistence type="predicted"/>
<name>A0A974P5X6_9CAUL</name>
<dbReference type="AlphaFoldDB" id="A0A974P5X6"/>
<reference evidence="1" key="1">
    <citation type="submission" date="2021-01" db="EMBL/GenBank/DDBJ databases">
        <title>Genome sequence of Phenylobacterium sp. 20VBR1 isolated from a valley glaceir, Ny-Alesund, Svalbard.</title>
        <authorList>
            <person name="Thomas F.A."/>
            <person name="Krishnan K.P."/>
            <person name="Sinha R.K."/>
        </authorList>
    </citation>
    <scope>NUCLEOTIDE SEQUENCE</scope>
    <source>
        <strain evidence="1">20VBR1</strain>
    </source>
</reference>
<sequence length="60" mass="6804">MVWGLSFATLLTLILTPVLLAAPKIFARRFSWLWAHTLGRGRPPRDRKLVFSDDVPKAAE</sequence>
<protein>
    <submittedName>
        <fullName evidence="1">Uncharacterized protein</fullName>
    </submittedName>
</protein>